<gene>
    <name evidence="7" type="ordered locus">MAV_0349</name>
</gene>
<dbReference type="InterPro" id="IPR029753">
    <property type="entry name" value="D-isomer_DH_CS"/>
</dbReference>
<dbReference type="InterPro" id="IPR050857">
    <property type="entry name" value="D-2-hydroxyacid_DH"/>
</dbReference>
<dbReference type="Gene3D" id="3.40.50.720">
    <property type="entry name" value="NAD(P)-binding Rossmann-like Domain"/>
    <property type="match status" value="2"/>
</dbReference>
<dbReference type="Pfam" id="PF00389">
    <property type="entry name" value="2-Hacid_dh"/>
    <property type="match status" value="1"/>
</dbReference>
<dbReference type="SUPFAM" id="SSF52283">
    <property type="entry name" value="Formate/glycerate dehydrogenase catalytic domain-like"/>
    <property type="match status" value="1"/>
</dbReference>
<keyword evidence="2 4" id="KW-0560">Oxidoreductase</keyword>
<dbReference type="PANTHER" id="PTHR42789">
    <property type="entry name" value="D-ISOMER SPECIFIC 2-HYDROXYACID DEHYDROGENASE FAMILY PROTEIN (AFU_ORTHOLOGUE AFUA_6G10090)"/>
    <property type="match status" value="1"/>
</dbReference>
<evidence type="ECO:0000313" key="8">
    <source>
        <dbReference type="Proteomes" id="UP000001574"/>
    </source>
</evidence>
<accession>A0A0H2ZUL8</accession>
<dbReference type="SUPFAM" id="SSF51735">
    <property type="entry name" value="NAD(P)-binding Rossmann-fold domains"/>
    <property type="match status" value="1"/>
</dbReference>
<evidence type="ECO:0000259" key="6">
    <source>
        <dbReference type="Pfam" id="PF02826"/>
    </source>
</evidence>
<reference evidence="7 8" key="1">
    <citation type="submission" date="2006-10" db="EMBL/GenBank/DDBJ databases">
        <authorList>
            <person name="Fleischmann R.D."/>
            <person name="Dodson R.J."/>
            <person name="Haft D.H."/>
            <person name="Merkel J.S."/>
            <person name="Nelson W.C."/>
            <person name="Fraser C.M."/>
        </authorList>
    </citation>
    <scope>NUCLEOTIDE SEQUENCE [LARGE SCALE GENOMIC DNA]</scope>
    <source>
        <strain evidence="7 8">104</strain>
    </source>
</reference>
<dbReference type="CDD" id="cd12169">
    <property type="entry name" value="PGDH_like_1"/>
    <property type="match status" value="1"/>
</dbReference>
<protein>
    <submittedName>
        <fullName evidence="7">D-isomer specific 2-hydroxyacid dehydrogenase family protein</fullName>
    </submittedName>
</protein>
<comment type="similarity">
    <text evidence="1 4">Belongs to the D-isomer specific 2-hydroxyacid dehydrogenase family.</text>
</comment>
<name>A0A0H2ZUL8_MYCA1</name>
<dbReference type="RefSeq" id="WP_011723502.1">
    <property type="nucleotide sequence ID" value="NC_008595.1"/>
</dbReference>
<evidence type="ECO:0000313" key="7">
    <source>
        <dbReference type="EMBL" id="ABK65440.1"/>
    </source>
</evidence>
<evidence type="ECO:0000256" key="2">
    <source>
        <dbReference type="ARBA" id="ARBA00023002"/>
    </source>
</evidence>
<feature type="domain" description="D-isomer specific 2-hydroxyacid dehydrogenase catalytic" evidence="5">
    <location>
        <begin position="19"/>
        <end position="317"/>
    </location>
</feature>
<dbReference type="AlphaFoldDB" id="A0A0H2ZUL8"/>
<sequence length="329" mass="35791">MPRLAILDDYARVALQVADWSRVQKRCDITVFDEHLSEQQAVDALRPFDVVCTMRERMAFPRSLIERLPHLRLLTIVGRQLPNLDMAAATEHGIAVARSEFAHPRFAALRDATPELAWGLMIATVRHLADEHRQMRAGGWQRTAGMTLSGKTLGLLGLGRVGSRMAGFAAAFGMEVIAWSQNLTDDAAAAVGARRVSKAALFESADVVSVHLVLSERTRGLVGEPELALMKPSAYLINTARGPIVDEPALIAALTAGRIAGAGLDVYDVEPLPGDHPLRSLPNVTLSPHLGYVTREMLGAFYADTVESVLAWLDGTPIRIANPEVLQRD</sequence>
<dbReference type="Proteomes" id="UP000001574">
    <property type="component" value="Chromosome"/>
</dbReference>
<dbReference type="PANTHER" id="PTHR42789:SF1">
    <property type="entry name" value="D-ISOMER SPECIFIC 2-HYDROXYACID DEHYDROGENASE FAMILY PROTEIN (AFU_ORTHOLOGUE AFUA_6G10090)"/>
    <property type="match status" value="1"/>
</dbReference>
<dbReference type="PROSITE" id="PS00671">
    <property type="entry name" value="D_2_HYDROXYACID_DH_3"/>
    <property type="match status" value="1"/>
</dbReference>
<feature type="domain" description="D-isomer specific 2-hydroxyacid dehydrogenase NAD-binding" evidence="6">
    <location>
        <begin position="119"/>
        <end position="291"/>
    </location>
</feature>
<dbReference type="FunFam" id="3.40.50.720:FF:000203">
    <property type="entry name" value="D-3-phosphoglycerate dehydrogenase (SerA)"/>
    <property type="match status" value="1"/>
</dbReference>
<evidence type="ECO:0000256" key="4">
    <source>
        <dbReference type="RuleBase" id="RU003719"/>
    </source>
</evidence>
<dbReference type="InterPro" id="IPR036291">
    <property type="entry name" value="NAD(P)-bd_dom_sf"/>
</dbReference>
<dbReference type="EMBL" id="CP000479">
    <property type="protein sequence ID" value="ABK65440.1"/>
    <property type="molecule type" value="Genomic_DNA"/>
</dbReference>
<dbReference type="KEGG" id="mav:MAV_0349"/>
<dbReference type="Pfam" id="PF02826">
    <property type="entry name" value="2-Hacid_dh_C"/>
    <property type="match status" value="1"/>
</dbReference>
<evidence type="ECO:0000256" key="1">
    <source>
        <dbReference type="ARBA" id="ARBA00005854"/>
    </source>
</evidence>
<dbReference type="InterPro" id="IPR006140">
    <property type="entry name" value="D-isomer_DH_NAD-bd"/>
</dbReference>
<proteinExistence type="inferred from homology"/>
<evidence type="ECO:0000256" key="3">
    <source>
        <dbReference type="ARBA" id="ARBA00023027"/>
    </source>
</evidence>
<keyword evidence="3" id="KW-0520">NAD</keyword>
<dbReference type="HOGENOM" id="CLU_019796_1_3_11"/>
<dbReference type="GO" id="GO:0016616">
    <property type="term" value="F:oxidoreductase activity, acting on the CH-OH group of donors, NAD or NADP as acceptor"/>
    <property type="evidence" value="ECO:0007669"/>
    <property type="project" value="InterPro"/>
</dbReference>
<dbReference type="GO" id="GO:0051287">
    <property type="term" value="F:NAD binding"/>
    <property type="evidence" value="ECO:0007669"/>
    <property type="project" value="InterPro"/>
</dbReference>
<dbReference type="InterPro" id="IPR006139">
    <property type="entry name" value="D-isomer_2_OHA_DH_cat_dom"/>
</dbReference>
<evidence type="ECO:0000259" key="5">
    <source>
        <dbReference type="Pfam" id="PF00389"/>
    </source>
</evidence>
<organism evidence="7 8">
    <name type="scientific">Mycobacterium avium (strain 104)</name>
    <dbReference type="NCBI Taxonomy" id="243243"/>
    <lineage>
        <taxon>Bacteria</taxon>
        <taxon>Bacillati</taxon>
        <taxon>Actinomycetota</taxon>
        <taxon>Actinomycetes</taxon>
        <taxon>Mycobacteriales</taxon>
        <taxon>Mycobacteriaceae</taxon>
        <taxon>Mycobacterium</taxon>
        <taxon>Mycobacterium avium complex (MAC)</taxon>
    </lineage>
</organism>